<evidence type="ECO:0000256" key="5">
    <source>
        <dbReference type="ARBA" id="ARBA00023015"/>
    </source>
</evidence>
<dbReference type="GO" id="GO:0006294">
    <property type="term" value="P:nucleotide-excision repair, preincision complex assembly"/>
    <property type="evidence" value="ECO:0007669"/>
    <property type="project" value="TreeGrafter"/>
</dbReference>
<keyword evidence="7 9" id="KW-0234">DNA repair</keyword>
<evidence type="ECO:0000313" key="12">
    <source>
        <dbReference type="RefSeq" id="XP_030980768.1"/>
    </source>
</evidence>
<dbReference type="GO" id="GO:0005675">
    <property type="term" value="C:transcription factor TFIIH holo complex"/>
    <property type="evidence" value="ECO:0007669"/>
    <property type="project" value="TreeGrafter"/>
</dbReference>
<reference evidence="12" key="1">
    <citation type="journal article" date="2019" name="Mol. Biol. Evol.">
        <title>Blast fungal genomes show frequent chromosomal changes, gene gains and losses, and effector gene turnover.</title>
        <authorList>
            <person name="Gomez Luciano L.B."/>
            <person name="Jason Tsai I."/>
            <person name="Chuma I."/>
            <person name="Tosa Y."/>
            <person name="Chen Y.H."/>
            <person name="Li J.Y."/>
            <person name="Li M.Y."/>
            <person name="Jade Lu M.Y."/>
            <person name="Nakayashiki H."/>
            <person name="Li W.H."/>
        </authorList>
    </citation>
    <scope>NUCLEOTIDE SEQUENCE</scope>
    <source>
        <strain evidence="12">NI907</strain>
    </source>
</reference>
<protein>
    <recommendedName>
        <fullName evidence="9">General transcription and DNA repair factor IIH subunit TFB5</fullName>
    </recommendedName>
</protein>
<comment type="similarity">
    <text evidence="3 9">Belongs to the TFB5 family.</text>
</comment>
<evidence type="ECO:0000256" key="9">
    <source>
        <dbReference type="RuleBase" id="RU368032"/>
    </source>
</evidence>
<sequence length="93" mass="10477">MPKAVHGVLITCDPSIKSIIVDINNTRNDIIVEDIDDTHLLIKESMVDMLKRLLDQKLSETQNDQADESSGSESDKQARPAKKEFWAKKRKAA</sequence>
<evidence type="ECO:0000256" key="4">
    <source>
        <dbReference type="ARBA" id="ARBA00022763"/>
    </source>
</evidence>
<dbReference type="SUPFAM" id="SSF142897">
    <property type="entry name" value="TFB5-like"/>
    <property type="match status" value="1"/>
</dbReference>
<dbReference type="GO" id="GO:0006367">
    <property type="term" value="P:transcription initiation at RNA polymerase II promoter"/>
    <property type="evidence" value="ECO:0007669"/>
    <property type="project" value="UniProtKB-UniRule"/>
</dbReference>
<dbReference type="OrthoDB" id="354at2759"/>
<comment type="function">
    <text evidence="9">In NER, TFIIH acts by opening DNA around the lesion to allow the excision of the damaged oligonucleotide and its replacement by a new DNA fragment. In transcription, TFIIH has an essential role in transcription initiation. When the pre-initiation complex (PIC) has been established, TFIIH is required for promoter opening and promoter escape.</text>
</comment>
<keyword evidence="8 9" id="KW-0539">Nucleus</keyword>
<keyword evidence="4 9" id="KW-0227">DNA damage</keyword>
<feature type="compositionally biased region" description="Polar residues" evidence="10">
    <location>
        <begin position="60"/>
        <end position="72"/>
    </location>
</feature>
<dbReference type="GO" id="GO:0000439">
    <property type="term" value="C:transcription factor TFIIH core complex"/>
    <property type="evidence" value="ECO:0007669"/>
    <property type="project" value="UniProtKB-UniRule"/>
</dbReference>
<organism evidence="11 12">
    <name type="scientific">Pyricularia grisea</name>
    <name type="common">Crabgrass-specific blast fungus</name>
    <name type="synonym">Magnaporthe grisea</name>
    <dbReference type="NCBI Taxonomy" id="148305"/>
    <lineage>
        <taxon>Eukaryota</taxon>
        <taxon>Fungi</taxon>
        <taxon>Dikarya</taxon>
        <taxon>Ascomycota</taxon>
        <taxon>Pezizomycotina</taxon>
        <taxon>Sordariomycetes</taxon>
        <taxon>Sordariomycetidae</taxon>
        <taxon>Magnaporthales</taxon>
        <taxon>Pyriculariaceae</taxon>
        <taxon>Pyricularia</taxon>
    </lineage>
</organism>
<gene>
    <name evidence="12" type="ORF">PgNI_07738</name>
</gene>
<evidence type="ECO:0000256" key="1">
    <source>
        <dbReference type="ARBA" id="ARBA00002817"/>
    </source>
</evidence>
<dbReference type="InterPro" id="IPR009400">
    <property type="entry name" value="TFIIH_TTDA/Tfb5"/>
</dbReference>
<keyword evidence="11" id="KW-1185">Reference proteome</keyword>
<comment type="subunit">
    <text evidence="9">Component of the 7-subunit TFIIH core complex.</text>
</comment>
<dbReference type="SMART" id="SM01395">
    <property type="entry name" value="Tbf5"/>
    <property type="match status" value="1"/>
</dbReference>
<evidence type="ECO:0000256" key="7">
    <source>
        <dbReference type="ARBA" id="ARBA00023204"/>
    </source>
</evidence>
<feature type="compositionally biased region" description="Basic and acidic residues" evidence="10">
    <location>
        <begin position="73"/>
        <end position="87"/>
    </location>
</feature>
<dbReference type="PANTHER" id="PTHR28580:SF1">
    <property type="entry name" value="GENERAL TRANSCRIPTION FACTOR IIH SUBUNIT 5"/>
    <property type="match status" value="1"/>
</dbReference>
<dbReference type="RefSeq" id="XP_030980768.1">
    <property type="nucleotide sequence ID" value="XM_031127748.1"/>
</dbReference>
<reference evidence="12" key="3">
    <citation type="submission" date="2025-08" db="UniProtKB">
        <authorList>
            <consortium name="RefSeq"/>
        </authorList>
    </citation>
    <scope>IDENTIFICATION</scope>
    <source>
        <strain evidence="12">NI907</strain>
    </source>
</reference>
<keyword evidence="6 9" id="KW-0804">Transcription</keyword>
<dbReference type="FunFam" id="3.30.70.1220:FF:000002">
    <property type="entry name" value="RNA polymerase II transcription factor B subunit 5"/>
    <property type="match status" value="1"/>
</dbReference>
<proteinExistence type="inferred from homology"/>
<evidence type="ECO:0000256" key="8">
    <source>
        <dbReference type="ARBA" id="ARBA00023242"/>
    </source>
</evidence>
<keyword evidence="5 9" id="KW-0805">Transcription regulation</keyword>
<feature type="region of interest" description="Disordered" evidence="10">
    <location>
        <begin position="60"/>
        <end position="93"/>
    </location>
</feature>
<evidence type="ECO:0000256" key="6">
    <source>
        <dbReference type="ARBA" id="ARBA00023163"/>
    </source>
</evidence>
<comment type="function">
    <text evidence="1">Component of the general transcription and DNA repair factor IIH (TFIIH) core complex, which is involved in general and transcription-coupled nucleotide excision repair (NER) of damaged DNA and, when complexed to TFIIK, in RNA transcription by RNA polymerase II. In NER, TFIIH acts by opening DNA around the lesion to allow the excision of the damaged oligonucleotide and its replacement by a new DNA fragment. In transcription, TFIIH has an essential role in transcription initiation. When the pre-initiation complex (PIC) has been established, TFIIH is required for promoter opening and promoter escape. Phosphorylation of the C-terminal tail (CTD) of the largest subunit of RNA polymerase II by the kinase module TFIIK controls the initiation of transcription.</text>
</comment>
<dbReference type="Pfam" id="PF06331">
    <property type="entry name" value="Tfb5"/>
    <property type="match status" value="1"/>
</dbReference>
<accession>A0A6P8B0R3</accession>
<dbReference type="PANTHER" id="PTHR28580">
    <property type="entry name" value="GENERAL TRANSCRIPTION FACTOR IIH SUBUNIT 5"/>
    <property type="match status" value="1"/>
</dbReference>
<name>A0A6P8B0R3_PYRGI</name>
<evidence type="ECO:0000256" key="3">
    <source>
        <dbReference type="ARBA" id="ARBA00007470"/>
    </source>
</evidence>
<dbReference type="AlphaFoldDB" id="A0A6P8B0R3"/>
<dbReference type="GeneID" id="41962657"/>
<evidence type="ECO:0000313" key="11">
    <source>
        <dbReference type="Proteomes" id="UP000515153"/>
    </source>
</evidence>
<dbReference type="KEGG" id="pgri:PgNI_07738"/>
<dbReference type="InterPro" id="IPR035935">
    <property type="entry name" value="TFB5-like_sf"/>
</dbReference>
<dbReference type="Gene3D" id="3.30.70.1220">
    <property type="entry name" value="TFB5-like"/>
    <property type="match status" value="1"/>
</dbReference>
<dbReference type="Proteomes" id="UP000515153">
    <property type="component" value="Unplaced"/>
</dbReference>
<reference evidence="12" key="2">
    <citation type="submission" date="2019-10" db="EMBL/GenBank/DDBJ databases">
        <authorList>
            <consortium name="NCBI Genome Project"/>
        </authorList>
    </citation>
    <scope>NUCLEOTIDE SEQUENCE</scope>
    <source>
        <strain evidence="12">NI907</strain>
    </source>
</reference>
<evidence type="ECO:0000256" key="10">
    <source>
        <dbReference type="SAM" id="MobiDB-lite"/>
    </source>
</evidence>
<comment type="subcellular location">
    <subcellularLocation>
        <location evidence="2 9">Nucleus</location>
    </subcellularLocation>
</comment>
<evidence type="ECO:0000256" key="2">
    <source>
        <dbReference type="ARBA" id="ARBA00004123"/>
    </source>
</evidence>